<feature type="signal peptide" evidence="1">
    <location>
        <begin position="1"/>
        <end position="21"/>
    </location>
</feature>
<evidence type="ECO:0000313" key="3">
    <source>
        <dbReference type="Proteomes" id="UP000321337"/>
    </source>
</evidence>
<dbReference type="RefSeq" id="WP_147072309.1">
    <property type="nucleotide sequence ID" value="NZ_AP021884.1"/>
</dbReference>
<feature type="chain" id="PRO_5021966001" description="ABC transporter substrate-binding protein" evidence="1">
    <location>
        <begin position="22"/>
        <end position="339"/>
    </location>
</feature>
<reference evidence="2 3" key="1">
    <citation type="submission" date="2019-07" db="EMBL/GenBank/DDBJ databases">
        <title>Whole genome shotgun sequence of Thiobacillus plumbophilus NBRC 107929.</title>
        <authorList>
            <person name="Hosoyama A."/>
            <person name="Uohara A."/>
            <person name="Ohji S."/>
            <person name="Ichikawa N."/>
        </authorList>
    </citation>
    <scope>NUCLEOTIDE SEQUENCE [LARGE SCALE GENOMIC DNA]</scope>
    <source>
        <strain evidence="2 3">NBRC 107929</strain>
    </source>
</reference>
<dbReference type="Gene3D" id="3.40.190.10">
    <property type="entry name" value="Periplasmic binding protein-like II"/>
    <property type="match status" value="2"/>
</dbReference>
<gene>
    <name evidence="2" type="ORF">TPL01_14750</name>
</gene>
<comment type="caution">
    <text evidence="2">The sequence shown here is derived from an EMBL/GenBank/DDBJ whole genome shotgun (WGS) entry which is preliminary data.</text>
</comment>
<evidence type="ECO:0000313" key="2">
    <source>
        <dbReference type="EMBL" id="GEP30337.1"/>
    </source>
</evidence>
<dbReference type="InterPro" id="IPR050682">
    <property type="entry name" value="ModA/WtpA"/>
</dbReference>
<keyword evidence="1" id="KW-0732">Signal</keyword>
<dbReference type="GO" id="GO:0030973">
    <property type="term" value="F:molybdate ion binding"/>
    <property type="evidence" value="ECO:0007669"/>
    <property type="project" value="TreeGrafter"/>
</dbReference>
<dbReference type="PANTHER" id="PTHR30632">
    <property type="entry name" value="MOLYBDATE-BINDING PERIPLASMIC PROTEIN"/>
    <property type="match status" value="1"/>
</dbReference>
<sequence>MQLSKLLAAFVIPVFSLGAYAASAAPDAEAPAQTNPAAQKLEPIPANKDEDLRVFYPDGKVVKGEEALELMQAGKTGFNIWLAGNQFFAMEAVVHAFQKHHKDVVGVITMPPGKVMNAVLKGGWVYKDKEYAMTPDVFGMVDMGSMKKLKEAGKGKDYVTYMHNQLVLMVAKGNPKHIKGIADLGRPELQVMLPNPVTEGIMKFYAKQVLQNNGLWDKLSDGKECQSCYGAPNVYFTAVHHREIPDGIKAGKVDVGVVWATEYQNAVTHHLPVGVVNLPEKDSMKNEVNYLAGDVPGAPHGKAAAQYLKFLGTPAAQEAYAQFGFIKASKEELAVRAIQ</sequence>
<organism evidence="2 3">
    <name type="scientific">Sulfuriferula plumbiphila</name>
    <dbReference type="NCBI Taxonomy" id="171865"/>
    <lineage>
        <taxon>Bacteria</taxon>
        <taxon>Pseudomonadati</taxon>
        <taxon>Pseudomonadota</taxon>
        <taxon>Betaproteobacteria</taxon>
        <taxon>Nitrosomonadales</taxon>
        <taxon>Sulfuricellaceae</taxon>
        <taxon>Sulfuriferula</taxon>
    </lineage>
</organism>
<proteinExistence type="predicted"/>
<dbReference type="GO" id="GO:0015689">
    <property type="term" value="P:molybdate ion transport"/>
    <property type="evidence" value="ECO:0007669"/>
    <property type="project" value="TreeGrafter"/>
</dbReference>
<evidence type="ECO:0008006" key="4">
    <source>
        <dbReference type="Google" id="ProtNLM"/>
    </source>
</evidence>
<dbReference type="SUPFAM" id="SSF53850">
    <property type="entry name" value="Periplasmic binding protein-like II"/>
    <property type="match status" value="1"/>
</dbReference>
<evidence type="ECO:0000256" key="1">
    <source>
        <dbReference type="SAM" id="SignalP"/>
    </source>
</evidence>
<dbReference type="EMBL" id="BKAD01000013">
    <property type="protein sequence ID" value="GEP30337.1"/>
    <property type="molecule type" value="Genomic_DNA"/>
</dbReference>
<protein>
    <recommendedName>
        <fullName evidence="4">ABC transporter substrate-binding protein</fullName>
    </recommendedName>
</protein>
<dbReference type="Proteomes" id="UP000321337">
    <property type="component" value="Unassembled WGS sequence"/>
</dbReference>
<keyword evidence="3" id="KW-1185">Reference proteome</keyword>
<accession>A0A512L7A8</accession>
<dbReference type="PANTHER" id="PTHR30632:SF0">
    <property type="entry name" value="SULFATE-BINDING PROTEIN"/>
    <property type="match status" value="1"/>
</dbReference>
<dbReference type="AlphaFoldDB" id="A0A512L7A8"/>
<dbReference type="Pfam" id="PF13531">
    <property type="entry name" value="SBP_bac_11"/>
    <property type="match status" value="1"/>
</dbReference>
<dbReference type="OrthoDB" id="9802127at2"/>
<name>A0A512L7A8_9PROT</name>